<dbReference type="Proteomes" id="UP001595636">
    <property type="component" value="Unassembled WGS sequence"/>
</dbReference>
<dbReference type="RefSeq" id="WP_390278401.1">
    <property type="nucleotide sequence ID" value="NZ_JBHRYH010000017.1"/>
</dbReference>
<dbReference type="InterPro" id="IPR012674">
    <property type="entry name" value="Calycin"/>
</dbReference>
<dbReference type="EMBL" id="JBHRYH010000017">
    <property type="protein sequence ID" value="MFC3626108.1"/>
    <property type="molecule type" value="Genomic_DNA"/>
</dbReference>
<name>A0ABV7TTP5_9NEIS</name>
<reference evidence="4" key="1">
    <citation type="journal article" date="2019" name="Int. J. Syst. Evol. Microbiol.">
        <title>The Global Catalogue of Microorganisms (GCM) 10K type strain sequencing project: providing services to taxonomists for standard genome sequencing and annotation.</title>
        <authorList>
            <consortium name="The Broad Institute Genomics Platform"/>
            <consortium name="The Broad Institute Genome Sequencing Center for Infectious Disease"/>
            <person name="Wu L."/>
            <person name="Ma J."/>
        </authorList>
    </citation>
    <scope>NUCLEOTIDE SEQUENCE [LARGE SCALE GENOMIC DNA]</scope>
    <source>
        <strain evidence="4">KCTC 42195</strain>
    </source>
</reference>
<gene>
    <name evidence="3" type="ORF">ACFOKJ_08155</name>
</gene>
<feature type="chain" id="PRO_5046241260" evidence="1">
    <location>
        <begin position="20"/>
        <end position="202"/>
    </location>
</feature>
<dbReference type="InterPro" id="IPR014602">
    <property type="entry name" value="UCP036226"/>
</dbReference>
<proteinExistence type="predicted"/>
<dbReference type="PIRSF" id="PIRSF036226">
    <property type="entry name" value="UCP036226"/>
    <property type="match status" value="1"/>
</dbReference>
<accession>A0ABV7TTP5</accession>
<organism evidence="3 4">
    <name type="scientific">Vogesella amnigena</name>
    <dbReference type="NCBI Taxonomy" id="1507449"/>
    <lineage>
        <taxon>Bacteria</taxon>
        <taxon>Pseudomonadati</taxon>
        <taxon>Pseudomonadota</taxon>
        <taxon>Betaproteobacteria</taxon>
        <taxon>Neisseriales</taxon>
        <taxon>Chromobacteriaceae</taxon>
        <taxon>Vogesella</taxon>
    </lineage>
</organism>
<dbReference type="Gene3D" id="2.40.128.20">
    <property type="match status" value="1"/>
</dbReference>
<evidence type="ECO:0000313" key="3">
    <source>
        <dbReference type="EMBL" id="MFC3626108.1"/>
    </source>
</evidence>
<feature type="domain" description="THAP4-like heme-binding" evidence="2">
    <location>
        <begin position="25"/>
        <end position="196"/>
    </location>
</feature>
<protein>
    <submittedName>
        <fullName evidence="3">Heme-binding beta-barrel domain-containing protein</fullName>
    </submittedName>
</protein>
<feature type="signal peptide" evidence="1">
    <location>
        <begin position="1"/>
        <end position="19"/>
    </location>
</feature>
<evidence type="ECO:0000313" key="4">
    <source>
        <dbReference type="Proteomes" id="UP001595636"/>
    </source>
</evidence>
<evidence type="ECO:0000256" key="1">
    <source>
        <dbReference type="SAM" id="SignalP"/>
    </source>
</evidence>
<dbReference type="SUPFAM" id="SSF50814">
    <property type="entry name" value="Lipocalins"/>
    <property type="match status" value="1"/>
</dbReference>
<dbReference type="InterPro" id="IPR014878">
    <property type="entry name" value="THAP4-like_heme-bd"/>
</dbReference>
<keyword evidence="1" id="KW-0732">Signal</keyword>
<keyword evidence="4" id="KW-1185">Reference proteome</keyword>
<comment type="caution">
    <text evidence="3">The sequence shown here is derived from an EMBL/GenBank/DDBJ whole genome shotgun (WGS) entry which is preliminary data.</text>
</comment>
<evidence type="ECO:0000259" key="2">
    <source>
        <dbReference type="Pfam" id="PF08768"/>
    </source>
</evidence>
<sequence length="202" mass="22396">MQKLLAIGMLCMQLVTAHAATISGNPLSPFLGSWEGNKGMDIAPSQKKTGLPPGSSANNAYFEKIVFSEGADATNASEQDVVAIKYHQQVFRKTDNKKFHDQIGYWIWDKRNNTIIHAFCVPRGTCVSAQGLLKQPRSLEVATDTAFAESAFMRKQAKTNRFSMTMKLNDDGTLTYSQITQLQIYGKPFTHVDANTQRKTGN</sequence>
<dbReference type="Pfam" id="PF08768">
    <property type="entry name" value="THAP4_heme-bd"/>
    <property type="match status" value="1"/>
</dbReference>